<dbReference type="PROSITE" id="PS51462">
    <property type="entry name" value="NUDIX"/>
    <property type="match status" value="1"/>
</dbReference>
<keyword evidence="4 8" id="KW-0378">Hydrolase</keyword>
<dbReference type="Proteomes" id="UP000268162">
    <property type="component" value="Unassembled WGS sequence"/>
</dbReference>
<evidence type="ECO:0000256" key="1">
    <source>
        <dbReference type="ARBA" id="ARBA00001936"/>
    </source>
</evidence>
<feature type="non-terminal residue" evidence="8">
    <location>
        <position position="131"/>
    </location>
</feature>
<evidence type="ECO:0000256" key="4">
    <source>
        <dbReference type="ARBA" id="ARBA00022801"/>
    </source>
</evidence>
<dbReference type="GO" id="GO:0046872">
    <property type="term" value="F:metal ion binding"/>
    <property type="evidence" value="ECO:0007669"/>
    <property type="project" value="UniProtKB-KW"/>
</dbReference>
<evidence type="ECO:0000259" key="7">
    <source>
        <dbReference type="PROSITE" id="PS51462"/>
    </source>
</evidence>
<proteinExistence type="predicted"/>
<sequence>REAAVLLPLCTIGGQPSVLFTVRSMSLSTHQGEISFPGGMRDPTDPSPEYTSLRETFEEIHIDPDRIAILGGTHAVPNVDGTIRVHPYIGVIDGGAPLDPGTLKYNRAELSKVFGLSVAELLDPDCRTMVP</sequence>
<gene>
    <name evidence="8" type="ORF">BJ085DRAFT_6476</name>
</gene>
<dbReference type="InterPro" id="IPR015797">
    <property type="entry name" value="NUDIX_hydrolase-like_dom_sf"/>
</dbReference>
<protein>
    <submittedName>
        <fullName evidence="8">NUDIX hydrolase domain-like protein</fullName>
    </submittedName>
</protein>
<name>A0A4Q0A1D8_9FUNG</name>
<dbReference type="InterPro" id="IPR000086">
    <property type="entry name" value="NUDIX_hydrolase_dom"/>
</dbReference>
<dbReference type="PANTHER" id="PTHR12992:SF11">
    <property type="entry name" value="MITOCHONDRIAL COENZYME A DIPHOSPHATASE NUDT8"/>
    <property type="match status" value="1"/>
</dbReference>
<organism evidence="8 9">
    <name type="scientific">Dimargaris cristalligena</name>
    <dbReference type="NCBI Taxonomy" id="215637"/>
    <lineage>
        <taxon>Eukaryota</taxon>
        <taxon>Fungi</taxon>
        <taxon>Fungi incertae sedis</taxon>
        <taxon>Zoopagomycota</taxon>
        <taxon>Kickxellomycotina</taxon>
        <taxon>Dimargaritomycetes</taxon>
        <taxon>Dimargaritales</taxon>
        <taxon>Dimargaritaceae</taxon>
        <taxon>Dimargaris</taxon>
    </lineage>
</organism>
<keyword evidence="6" id="KW-0464">Manganese</keyword>
<evidence type="ECO:0000256" key="3">
    <source>
        <dbReference type="ARBA" id="ARBA00022723"/>
    </source>
</evidence>
<keyword evidence="9" id="KW-1185">Reference proteome</keyword>
<evidence type="ECO:0000256" key="2">
    <source>
        <dbReference type="ARBA" id="ARBA00001946"/>
    </source>
</evidence>
<comment type="cofactor">
    <cofactor evidence="1">
        <name>Mn(2+)</name>
        <dbReference type="ChEBI" id="CHEBI:29035"/>
    </cofactor>
</comment>
<dbReference type="AlphaFoldDB" id="A0A4Q0A1D8"/>
<keyword evidence="3" id="KW-0479">Metal-binding</keyword>
<evidence type="ECO:0000256" key="6">
    <source>
        <dbReference type="ARBA" id="ARBA00023211"/>
    </source>
</evidence>
<accession>A0A4Q0A1D8</accession>
<dbReference type="InterPro" id="IPR045121">
    <property type="entry name" value="CoAse"/>
</dbReference>
<dbReference type="Gene3D" id="3.90.79.10">
    <property type="entry name" value="Nucleoside Triphosphate Pyrophosphohydrolase"/>
    <property type="match status" value="1"/>
</dbReference>
<dbReference type="GO" id="GO:0010945">
    <property type="term" value="F:coenzyme A diphosphatase activity"/>
    <property type="evidence" value="ECO:0007669"/>
    <property type="project" value="InterPro"/>
</dbReference>
<dbReference type="STRING" id="215637.A0A4Q0A1D8"/>
<dbReference type="PANTHER" id="PTHR12992">
    <property type="entry name" value="NUDIX HYDROLASE"/>
    <property type="match status" value="1"/>
</dbReference>
<evidence type="ECO:0000313" key="8">
    <source>
        <dbReference type="EMBL" id="RKP39271.1"/>
    </source>
</evidence>
<reference evidence="9" key="1">
    <citation type="journal article" date="2018" name="Nat. Microbiol.">
        <title>Leveraging single-cell genomics to expand the fungal tree of life.</title>
        <authorList>
            <person name="Ahrendt S.R."/>
            <person name="Quandt C.A."/>
            <person name="Ciobanu D."/>
            <person name="Clum A."/>
            <person name="Salamov A."/>
            <person name="Andreopoulos B."/>
            <person name="Cheng J.F."/>
            <person name="Woyke T."/>
            <person name="Pelin A."/>
            <person name="Henrissat B."/>
            <person name="Reynolds N.K."/>
            <person name="Benny G.L."/>
            <person name="Smith M.E."/>
            <person name="James T.Y."/>
            <person name="Grigoriev I.V."/>
        </authorList>
    </citation>
    <scope>NUCLEOTIDE SEQUENCE [LARGE SCALE GENOMIC DNA]</scope>
    <source>
        <strain evidence="9">RSA 468</strain>
    </source>
</reference>
<dbReference type="SUPFAM" id="SSF55811">
    <property type="entry name" value="Nudix"/>
    <property type="match status" value="1"/>
</dbReference>
<dbReference type="CDD" id="cd03426">
    <property type="entry name" value="NUDIX_CoAse_Nudt7"/>
    <property type="match status" value="1"/>
</dbReference>
<feature type="non-terminal residue" evidence="8">
    <location>
        <position position="1"/>
    </location>
</feature>
<comment type="cofactor">
    <cofactor evidence="2">
        <name>Mg(2+)</name>
        <dbReference type="ChEBI" id="CHEBI:18420"/>
    </cofactor>
</comment>
<evidence type="ECO:0000313" key="9">
    <source>
        <dbReference type="Proteomes" id="UP000268162"/>
    </source>
</evidence>
<keyword evidence="5" id="KW-0460">Magnesium</keyword>
<evidence type="ECO:0000256" key="5">
    <source>
        <dbReference type="ARBA" id="ARBA00022842"/>
    </source>
</evidence>
<dbReference type="EMBL" id="ML002284">
    <property type="protein sequence ID" value="RKP39271.1"/>
    <property type="molecule type" value="Genomic_DNA"/>
</dbReference>
<dbReference type="Pfam" id="PF00293">
    <property type="entry name" value="NUDIX"/>
    <property type="match status" value="1"/>
</dbReference>
<feature type="domain" description="Nudix hydrolase" evidence="7">
    <location>
        <begin position="1"/>
        <end position="131"/>
    </location>
</feature>